<sequence>MDEDTIITAMERRRELRDRNVHDVVELLKRREELKGVYPMADLVVDNLGWVV</sequence>
<dbReference type="EMBL" id="CAFBMW010000040">
    <property type="protein sequence ID" value="CAB4962884.1"/>
    <property type="molecule type" value="Genomic_DNA"/>
</dbReference>
<accession>A0A6J7LAZ8</accession>
<gene>
    <name evidence="1" type="ORF">UFOPK3662_03373</name>
</gene>
<evidence type="ECO:0000313" key="1">
    <source>
        <dbReference type="EMBL" id="CAB4962884.1"/>
    </source>
</evidence>
<protein>
    <submittedName>
        <fullName evidence="1">Unannotated protein</fullName>
    </submittedName>
</protein>
<organism evidence="1">
    <name type="scientific">freshwater metagenome</name>
    <dbReference type="NCBI Taxonomy" id="449393"/>
    <lineage>
        <taxon>unclassified sequences</taxon>
        <taxon>metagenomes</taxon>
        <taxon>ecological metagenomes</taxon>
    </lineage>
</organism>
<dbReference type="AlphaFoldDB" id="A0A6J7LAZ8"/>
<name>A0A6J7LAZ8_9ZZZZ</name>
<reference evidence="1" key="1">
    <citation type="submission" date="2020-05" db="EMBL/GenBank/DDBJ databases">
        <authorList>
            <person name="Chiriac C."/>
            <person name="Salcher M."/>
            <person name="Ghai R."/>
            <person name="Kavagutti S V."/>
        </authorList>
    </citation>
    <scope>NUCLEOTIDE SEQUENCE</scope>
</reference>
<proteinExistence type="predicted"/>